<accession>A0A9X6S5U7</accession>
<dbReference type="RefSeq" id="WP_086201046.1">
    <property type="nucleotide sequence ID" value="NZ_LXZG01000077.1"/>
</dbReference>
<evidence type="ECO:0000256" key="1">
    <source>
        <dbReference type="SAM" id="Phobius"/>
    </source>
</evidence>
<dbReference type="EMBL" id="LXZO01000066">
    <property type="protein sequence ID" value="PAY48299.1"/>
    <property type="molecule type" value="Genomic_DNA"/>
</dbReference>
<proteinExistence type="predicted"/>
<keyword evidence="1" id="KW-0472">Membrane</keyword>
<keyword evidence="1" id="KW-1133">Transmembrane helix</keyword>
<evidence type="ECO:0000313" key="2">
    <source>
        <dbReference type="EMBL" id="PAY48299.1"/>
    </source>
</evidence>
<gene>
    <name evidence="2" type="ORF">A8C52_05060</name>
</gene>
<evidence type="ECO:0000313" key="3">
    <source>
        <dbReference type="Proteomes" id="UP000218139"/>
    </source>
</evidence>
<protein>
    <submittedName>
        <fullName evidence="2">Uncharacterized protein</fullName>
    </submittedName>
</protein>
<organism evidence="2 3">
    <name type="scientific">Ligilactobacillus salivarius</name>
    <dbReference type="NCBI Taxonomy" id="1624"/>
    <lineage>
        <taxon>Bacteria</taxon>
        <taxon>Bacillati</taxon>
        <taxon>Bacillota</taxon>
        <taxon>Bacilli</taxon>
        <taxon>Lactobacillales</taxon>
        <taxon>Lactobacillaceae</taxon>
        <taxon>Ligilactobacillus</taxon>
    </lineage>
</organism>
<name>A0A9X6S5U7_9LACO</name>
<sequence>MLSDKLWDKFFDLLFFVVTISLFFIAPMTQILGVMPADSRYYEPKLVEVKHYTMVEDRGILADKYNIKTKDGKTLTLTARVVRENKLPNSKHKDGTKSVELRKTKSNQHFWQRLFLMYNPPSELIVTTYKYDY</sequence>
<dbReference type="AlphaFoldDB" id="A0A9X6S5U7"/>
<reference evidence="2 3" key="1">
    <citation type="submission" date="2016-05" db="EMBL/GenBank/DDBJ databases">
        <authorList>
            <person name="Lee J.-Y."/>
            <person name="Kim E.B."/>
            <person name="Choi Y.-J."/>
        </authorList>
    </citation>
    <scope>NUCLEOTIDE SEQUENCE [LARGE SCALE GENOMIC DNA]</scope>
    <source>
        <strain evidence="2 3">KLA006</strain>
    </source>
</reference>
<comment type="caution">
    <text evidence="2">The sequence shown here is derived from an EMBL/GenBank/DDBJ whole genome shotgun (WGS) entry which is preliminary data.</text>
</comment>
<dbReference type="Proteomes" id="UP000218139">
    <property type="component" value="Unassembled WGS sequence"/>
</dbReference>
<feature type="transmembrane region" description="Helical" evidence="1">
    <location>
        <begin position="13"/>
        <end position="35"/>
    </location>
</feature>
<keyword evidence="1" id="KW-0812">Transmembrane</keyword>